<sequence length="95" mass="10581">MDVSPFRPTQPNYCVPPRTQNYSPPTGTSSTPSVAVTLARPLHREFTHAHLRPPRGSTPSAQFGVPYSEHSSAASRAKISTWIARWEAERRKRPA</sequence>
<feature type="region of interest" description="Disordered" evidence="1">
    <location>
        <begin position="50"/>
        <end position="70"/>
    </location>
</feature>
<comment type="caution">
    <text evidence="2">The sequence shown here is derived from an EMBL/GenBank/DDBJ whole genome shotgun (WGS) entry which is preliminary data.</text>
</comment>
<evidence type="ECO:0000256" key="1">
    <source>
        <dbReference type="SAM" id="MobiDB-lite"/>
    </source>
</evidence>
<evidence type="ECO:0000313" key="2">
    <source>
        <dbReference type="EMBL" id="KAH8989838.1"/>
    </source>
</evidence>
<feature type="non-terminal residue" evidence="2">
    <location>
        <position position="95"/>
    </location>
</feature>
<gene>
    <name evidence="2" type="ORF">EDB92DRAFT_1866998</name>
</gene>
<evidence type="ECO:0000313" key="3">
    <source>
        <dbReference type="Proteomes" id="UP001201163"/>
    </source>
</evidence>
<dbReference type="EMBL" id="JAKELL010000034">
    <property type="protein sequence ID" value="KAH8989838.1"/>
    <property type="molecule type" value="Genomic_DNA"/>
</dbReference>
<proteinExistence type="predicted"/>
<feature type="region of interest" description="Disordered" evidence="1">
    <location>
        <begin position="1"/>
        <end position="33"/>
    </location>
</feature>
<dbReference type="Proteomes" id="UP001201163">
    <property type="component" value="Unassembled WGS sequence"/>
</dbReference>
<reference evidence="2" key="1">
    <citation type="submission" date="2022-01" db="EMBL/GenBank/DDBJ databases">
        <title>Comparative genomics reveals a dynamic genome evolution in the ectomycorrhizal milk-cap (Lactarius) mushrooms.</title>
        <authorList>
            <consortium name="DOE Joint Genome Institute"/>
            <person name="Lebreton A."/>
            <person name="Tang N."/>
            <person name="Kuo A."/>
            <person name="LaButti K."/>
            <person name="Drula E."/>
            <person name="Barry K."/>
            <person name="Clum A."/>
            <person name="Lipzen A."/>
            <person name="Mousain D."/>
            <person name="Ng V."/>
            <person name="Wang R."/>
            <person name="Wang X."/>
            <person name="Dai Y."/>
            <person name="Henrissat B."/>
            <person name="Grigoriev I.V."/>
            <person name="Guerin-Laguette A."/>
            <person name="Yu F."/>
            <person name="Martin F.M."/>
        </authorList>
    </citation>
    <scope>NUCLEOTIDE SEQUENCE</scope>
    <source>
        <strain evidence="2">QP</strain>
    </source>
</reference>
<protein>
    <submittedName>
        <fullName evidence="2">Uncharacterized protein</fullName>
    </submittedName>
</protein>
<dbReference type="AlphaFoldDB" id="A0AAD4LG82"/>
<feature type="compositionally biased region" description="Polar residues" evidence="1">
    <location>
        <begin position="7"/>
        <end position="22"/>
    </location>
</feature>
<feature type="compositionally biased region" description="Low complexity" evidence="1">
    <location>
        <begin position="23"/>
        <end position="33"/>
    </location>
</feature>
<organism evidence="2 3">
    <name type="scientific">Lactarius akahatsu</name>
    <dbReference type="NCBI Taxonomy" id="416441"/>
    <lineage>
        <taxon>Eukaryota</taxon>
        <taxon>Fungi</taxon>
        <taxon>Dikarya</taxon>
        <taxon>Basidiomycota</taxon>
        <taxon>Agaricomycotina</taxon>
        <taxon>Agaricomycetes</taxon>
        <taxon>Russulales</taxon>
        <taxon>Russulaceae</taxon>
        <taxon>Lactarius</taxon>
    </lineage>
</organism>
<name>A0AAD4LG82_9AGAM</name>
<keyword evidence="3" id="KW-1185">Reference proteome</keyword>
<accession>A0AAD4LG82</accession>